<dbReference type="Gene3D" id="1.20.120.620">
    <property type="entry name" value="Backbone structure of the membrane domain of e. Coli histidine kinase receptor kdpd"/>
    <property type="match status" value="1"/>
</dbReference>
<dbReference type="Gene3D" id="3.30.565.10">
    <property type="entry name" value="Histidine kinase-like ATPase, C-terminal domain"/>
    <property type="match status" value="1"/>
</dbReference>
<keyword evidence="7" id="KW-0547">Nucleotide-binding</keyword>
<gene>
    <name evidence="14" type="ORF">EV664_106152</name>
</gene>
<proteinExistence type="predicted"/>
<dbReference type="SUPFAM" id="SSF47384">
    <property type="entry name" value="Homodimeric domain of signal transducing histidine kinase"/>
    <property type="match status" value="1"/>
</dbReference>
<dbReference type="Pfam" id="PF02518">
    <property type="entry name" value="HATPase_c"/>
    <property type="match status" value="1"/>
</dbReference>
<evidence type="ECO:0000256" key="4">
    <source>
        <dbReference type="ARBA" id="ARBA00022553"/>
    </source>
</evidence>
<dbReference type="InterPro" id="IPR003594">
    <property type="entry name" value="HATPase_dom"/>
</dbReference>
<dbReference type="Gene3D" id="3.40.50.620">
    <property type="entry name" value="HUPs"/>
    <property type="match status" value="1"/>
</dbReference>
<dbReference type="GO" id="GO:0005524">
    <property type="term" value="F:ATP binding"/>
    <property type="evidence" value="ECO:0007669"/>
    <property type="project" value="UniProtKB-KW"/>
</dbReference>
<evidence type="ECO:0000256" key="9">
    <source>
        <dbReference type="ARBA" id="ARBA00022840"/>
    </source>
</evidence>
<dbReference type="InterPro" id="IPR036890">
    <property type="entry name" value="HATPase_C_sf"/>
</dbReference>
<dbReference type="FunFam" id="3.40.50.300:FF:000483">
    <property type="entry name" value="Sensor histidine kinase KdpD"/>
    <property type="match status" value="1"/>
</dbReference>
<dbReference type="SMART" id="SM00387">
    <property type="entry name" value="HATPase_c"/>
    <property type="match status" value="1"/>
</dbReference>
<evidence type="ECO:0000256" key="7">
    <source>
        <dbReference type="ARBA" id="ARBA00022741"/>
    </source>
</evidence>
<dbReference type="PROSITE" id="PS50109">
    <property type="entry name" value="HIS_KIN"/>
    <property type="match status" value="1"/>
</dbReference>
<dbReference type="InterPro" id="IPR052023">
    <property type="entry name" value="Histidine_kinase_KdpD"/>
</dbReference>
<keyword evidence="6" id="KW-0812">Transmembrane</keyword>
<dbReference type="Proteomes" id="UP000295493">
    <property type="component" value="Unassembled WGS sequence"/>
</dbReference>
<dbReference type="InterPro" id="IPR005467">
    <property type="entry name" value="His_kinase_dom"/>
</dbReference>
<keyword evidence="4" id="KW-0597">Phosphoprotein</keyword>
<comment type="subcellular location">
    <subcellularLocation>
        <location evidence="2">Membrane</location>
        <topology evidence="2">Multi-pass membrane protein</topology>
    </subcellularLocation>
</comment>
<dbReference type="CDD" id="cd01987">
    <property type="entry name" value="USP_KdpD-like"/>
    <property type="match status" value="1"/>
</dbReference>
<dbReference type="Gene3D" id="1.10.287.130">
    <property type="match status" value="1"/>
</dbReference>
<evidence type="ECO:0000256" key="6">
    <source>
        <dbReference type="ARBA" id="ARBA00022692"/>
    </source>
</evidence>
<keyword evidence="15" id="KW-1185">Reference proteome</keyword>
<dbReference type="InterPro" id="IPR014729">
    <property type="entry name" value="Rossmann-like_a/b/a_fold"/>
</dbReference>
<dbReference type="Pfam" id="PF13493">
    <property type="entry name" value="DUF4118"/>
    <property type="match status" value="1"/>
</dbReference>
<dbReference type="PRINTS" id="PR00344">
    <property type="entry name" value="BCTRLSENSOR"/>
</dbReference>
<evidence type="ECO:0000256" key="11">
    <source>
        <dbReference type="ARBA" id="ARBA00023012"/>
    </source>
</evidence>
<dbReference type="SUPFAM" id="SSF55874">
    <property type="entry name" value="ATPase domain of HSP90 chaperone/DNA topoisomerase II/histidine kinase"/>
    <property type="match status" value="1"/>
</dbReference>
<keyword evidence="8 14" id="KW-0418">Kinase</keyword>
<dbReference type="SMART" id="SM00388">
    <property type="entry name" value="HisKA"/>
    <property type="match status" value="1"/>
</dbReference>
<dbReference type="PANTHER" id="PTHR45569">
    <property type="entry name" value="SENSOR PROTEIN KDPD"/>
    <property type="match status" value="1"/>
</dbReference>
<evidence type="ECO:0000256" key="8">
    <source>
        <dbReference type="ARBA" id="ARBA00022777"/>
    </source>
</evidence>
<reference evidence="14 15" key="1">
    <citation type="submission" date="2019-03" db="EMBL/GenBank/DDBJ databases">
        <title>Genomic Encyclopedia of Type Strains, Phase IV (KMG-IV): sequencing the most valuable type-strain genomes for metagenomic binning, comparative biology and taxonomic classification.</title>
        <authorList>
            <person name="Goeker M."/>
        </authorList>
    </citation>
    <scope>NUCLEOTIDE SEQUENCE [LARGE SCALE GENOMIC DNA]</scope>
    <source>
        <strain evidence="14 15">DSM 25059</strain>
    </source>
</reference>
<evidence type="ECO:0000256" key="5">
    <source>
        <dbReference type="ARBA" id="ARBA00022679"/>
    </source>
</evidence>
<evidence type="ECO:0000256" key="1">
    <source>
        <dbReference type="ARBA" id="ARBA00000085"/>
    </source>
</evidence>
<keyword evidence="9" id="KW-0067">ATP-binding</keyword>
<dbReference type="RefSeq" id="WP_188656399.1">
    <property type="nucleotide sequence ID" value="NZ_BMLU01000006.1"/>
</dbReference>
<evidence type="ECO:0000256" key="3">
    <source>
        <dbReference type="ARBA" id="ARBA00012438"/>
    </source>
</evidence>
<comment type="caution">
    <text evidence="14">The sequence shown here is derived from an EMBL/GenBank/DDBJ whole genome shotgun (WGS) entry which is preliminary data.</text>
</comment>
<evidence type="ECO:0000256" key="10">
    <source>
        <dbReference type="ARBA" id="ARBA00022989"/>
    </source>
</evidence>
<dbReference type="GO" id="GO:0005737">
    <property type="term" value="C:cytoplasm"/>
    <property type="evidence" value="ECO:0007669"/>
    <property type="project" value="UniProtKB-ARBA"/>
</dbReference>
<dbReference type="Gene3D" id="3.40.50.300">
    <property type="entry name" value="P-loop containing nucleotide triphosphate hydrolases"/>
    <property type="match status" value="1"/>
</dbReference>
<protein>
    <recommendedName>
        <fullName evidence="3">histidine kinase</fullName>
        <ecNumber evidence="3">2.7.13.3</ecNumber>
    </recommendedName>
</protein>
<dbReference type="GO" id="GO:0005886">
    <property type="term" value="C:plasma membrane"/>
    <property type="evidence" value="ECO:0007669"/>
    <property type="project" value="TreeGrafter"/>
</dbReference>
<sequence length="890" mass="96603">MNPDDPDAMRPSPEALLRSATREGRGRLKVFLGAAPGVGKTYEMLREGAERQREGADVVIAVVETHGRADTEALTRDIEILPRRPIAYEGHRLTEMDLDAVLARRPRIALVDELAHTNAPGSRHEKRWQDIEELLDAGIHVYSTLNIQHIESLNDVVASFTKVRVRETLPDHVLDDAEIEVVDIPPDDLIERLKAGKVYIPDEASRALNHFFSKSNLSALRELALRRAAQAVDAQMLDYLRSHALVGTYAGGERILVAVGEHPGADALVRAAKRLADALRAPWSALHIETPREARFTDAERTRLAANLGLAATLGATMVTVPARSVFDGLTEQIVASRATQLVLGKSQRSWWFELRHGSVVDKLVRQSSGVAVHVLPLGESGPADHGRRTPVPERWQDYLWSLIAVAAMVLAGRLIEPLIGYRSTDLLFLIPTIGAATLYGLRKGVAAGIASGLAYNFFFIPPRYTLTIYEPENVVTFFVLIFVAVLTSQLAGRVKAQAEIGARSARENAAIAGFARTLGGLSEQGETARTVCAEIARLMDVNAMLLSRSDGALVITAAYPGAPELSAIDNAAADWAWERGEAAGRGTGTLTASEWRFHPLRTALGTLAVLGVSRSDAGNPVPATRAVLFMSLVDQAALAHERLKLEDDMREVVALKQRDQLRGALLSSIAHDLKTPLTAVTAGVEALEAEPDSAQLLSTIRAETQRLRRFFDDLIDMTRIEAGAIHPQPEATDLTDAIASAVHDVKGAREGRKVRLDVPVNLPLVRTDPSLLHHILINLIDNAAKFSGEGTEIRIEGRRERDGLRLAILDQGPGLPPGREEELFGTFTRVEGSDRTGGTGLGLAIVRGFSEALGIEAHAANRSDATGAIFSLYFPQSLIIRPKEQPLGK</sequence>
<dbReference type="SUPFAM" id="SSF52402">
    <property type="entry name" value="Adenine nucleotide alpha hydrolases-like"/>
    <property type="match status" value="1"/>
</dbReference>
<dbReference type="InterPro" id="IPR003852">
    <property type="entry name" value="Sig_transdc_His_kinase_KdpD_N"/>
</dbReference>
<dbReference type="Pfam" id="PF02702">
    <property type="entry name" value="KdpD"/>
    <property type="match status" value="1"/>
</dbReference>
<dbReference type="InterPro" id="IPR003661">
    <property type="entry name" value="HisK_dim/P_dom"/>
</dbReference>
<dbReference type="EMBL" id="SNWD01000006">
    <property type="protein sequence ID" value="TDN82343.1"/>
    <property type="molecule type" value="Genomic_DNA"/>
</dbReference>
<dbReference type="CDD" id="cd00082">
    <property type="entry name" value="HisKA"/>
    <property type="match status" value="1"/>
</dbReference>
<name>A0A4R6FLI7_9SPHN</name>
<comment type="catalytic activity">
    <reaction evidence="1">
        <text>ATP + protein L-histidine = ADP + protein N-phospho-L-histidine.</text>
        <dbReference type="EC" id="2.7.13.3"/>
    </reaction>
</comment>
<dbReference type="InterPro" id="IPR038318">
    <property type="entry name" value="KdpD_sf"/>
</dbReference>
<dbReference type="Gene3D" id="3.30.450.40">
    <property type="match status" value="1"/>
</dbReference>
<dbReference type="InterPro" id="IPR029016">
    <property type="entry name" value="GAF-like_dom_sf"/>
</dbReference>
<dbReference type="InterPro" id="IPR025201">
    <property type="entry name" value="KdpD_TM"/>
</dbReference>
<dbReference type="Pfam" id="PF00512">
    <property type="entry name" value="HisKA"/>
    <property type="match status" value="1"/>
</dbReference>
<dbReference type="InterPro" id="IPR004358">
    <property type="entry name" value="Sig_transdc_His_kin-like_C"/>
</dbReference>
<organism evidence="14 15">
    <name type="scientific">Stakelama pacifica</name>
    <dbReference type="NCBI Taxonomy" id="517720"/>
    <lineage>
        <taxon>Bacteria</taxon>
        <taxon>Pseudomonadati</taxon>
        <taxon>Pseudomonadota</taxon>
        <taxon>Alphaproteobacteria</taxon>
        <taxon>Sphingomonadales</taxon>
        <taxon>Sphingomonadaceae</taxon>
        <taxon>Stakelama</taxon>
    </lineage>
</organism>
<dbReference type="InterPro" id="IPR036097">
    <property type="entry name" value="HisK_dim/P_sf"/>
</dbReference>
<evidence type="ECO:0000313" key="14">
    <source>
        <dbReference type="EMBL" id="TDN82343.1"/>
    </source>
</evidence>
<feature type="domain" description="Histidine kinase" evidence="13">
    <location>
        <begin position="669"/>
        <end position="879"/>
    </location>
</feature>
<dbReference type="PANTHER" id="PTHR45569:SF1">
    <property type="entry name" value="SENSOR PROTEIN KDPD"/>
    <property type="match status" value="1"/>
</dbReference>
<dbReference type="CDD" id="cd00075">
    <property type="entry name" value="HATPase"/>
    <property type="match status" value="1"/>
</dbReference>
<evidence type="ECO:0000256" key="2">
    <source>
        <dbReference type="ARBA" id="ARBA00004141"/>
    </source>
</evidence>
<evidence type="ECO:0000313" key="15">
    <source>
        <dbReference type="Proteomes" id="UP000295493"/>
    </source>
</evidence>
<keyword evidence="12" id="KW-0472">Membrane</keyword>
<dbReference type="InterPro" id="IPR027417">
    <property type="entry name" value="P-loop_NTPase"/>
</dbReference>
<keyword evidence="5" id="KW-0808">Transferase</keyword>
<accession>A0A4R6FLI7</accession>
<dbReference type="GO" id="GO:0000155">
    <property type="term" value="F:phosphorelay sensor kinase activity"/>
    <property type="evidence" value="ECO:0007669"/>
    <property type="project" value="InterPro"/>
</dbReference>
<evidence type="ECO:0000259" key="13">
    <source>
        <dbReference type="PROSITE" id="PS50109"/>
    </source>
</evidence>
<dbReference type="EC" id="2.7.13.3" evidence="3"/>
<evidence type="ECO:0000256" key="12">
    <source>
        <dbReference type="ARBA" id="ARBA00023136"/>
    </source>
</evidence>
<dbReference type="AlphaFoldDB" id="A0A4R6FLI7"/>
<keyword evidence="10" id="KW-1133">Transmembrane helix</keyword>
<keyword evidence="11" id="KW-0902">Two-component regulatory system</keyword>